<dbReference type="VEuPathDB" id="VectorBase:ADIR001221"/>
<reference evidence="2" key="1">
    <citation type="submission" date="2013-03" db="EMBL/GenBank/DDBJ databases">
        <title>The Genome Sequence of Anopheles dirus WRAIR2.</title>
        <authorList>
            <consortium name="The Broad Institute Genomics Platform"/>
            <person name="Neafsey D.E."/>
            <person name="Walton C."/>
            <person name="Walker B."/>
            <person name="Young S.K."/>
            <person name="Zeng Q."/>
            <person name="Gargeya S."/>
            <person name="Fitzgerald M."/>
            <person name="Haas B."/>
            <person name="Abouelleil A."/>
            <person name="Allen A.W."/>
            <person name="Alvarado L."/>
            <person name="Arachchi H.M."/>
            <person name="Berlin A.M."/>
            <person name="Chapman S.B."/>
            <person name="Gainer-Dewar J."/>
            <person name="Goldberg J."/>
            <person name="Griggs A."/>
            <person name="Gujja S."/>
            <person name="Hansen M."/>
            <person name="Howarth C."/>
            <person name="Imamovic A."/>
            <person name="Ireland A."/>
            <person name="Larimer J."/>
            <person name="McCowan C."/>
            <person name="Murphy C."/>
            <person name="Pearson M."/>
            <person name="Poon T.W."/>
            <person name="Priest M."/>
            <person name="Roberts A."/>
            <person name="Saif S."/>
            <person name="Shea T."/>
            <person name="Sisk P."/>
            <person name="Sykes S."/>
            <person name="Wortman J."/>
            <person name="Nusbaum C."/>
            <person name="Birren B."/>
        </authorList>
    </citation>
    <scope>NUCLEOTIDE SEQUENCE [LARGE SCALE GENOMIC DNA]</scope>
    <source>
        <strain evidence="2">WRAIR2</strain>
    </source>
</reference>
<proteinExistence type="predicted"/>
<keyword evidence="2" id="KW-1185">Reference proteome</keyword>
<dbReference type="EnsemblMetazoa" id="ADIR001221-RA">
    <property type="protein sequence ID" value="ADIR001221-PA"/>
    <property type="gene ID" value="ADIR001221"/>
</dbReference>
<evidence type="ECO:0000313" key="1">
    <source>
        <dbReference type="EnsemblMetazoa" id="ADIR001221-PA"/>
    </source>
</evidence>
<dbReference type="Proteomes" id="UP000075884">
    <property type="component" value="Unassembled WGS sequence"/>
</dbReference>
<evidence type="ECO:0000313" key="2">
    <source>
        <dbReference type="Proteomes" id="UP000075884"/>
    </source>
</evidence>
<dbReference type="AlphaFoldDB" id="A0A182N0R6"/>
<name>A0A182N0R6_9DIPT</name>
<accession>A0A182N0R6</accession>
<sequence length="144" mass="16407">MTRTLAKYLISVVWDSEKRTLETVKITTLQYDGRIILCRRMFAALFYEVITAMLRPDPMGVARRLAAAWRNPVEFFTTLQLAASPSREPEVIDITGDAGSDDDVMEIIELSPPRPMPLSRMIRSSRAVARRTMTLRPRKVVNIP</sequence>
<reference evidence="1" key="2">
    <citation type="submission" date="2020-05" db="UniProtKB">
        <authorList>
            <consortium name="EnsemblMetazoa"/>
        </authorList>
    </citation>
    <scope>IDENTIFICATION</scope>
    <source>
        <strain evidence="1">WRAIR2</strain>
    </source>
</reference>
<protein>
    <submittedName>
        <fullName evidence="1">Uncharacterized protein</fullName>
    </submittedName>
</protein>
<organism evidence="1 2">
    <name type="scientific">Anopheles dirus</name>
    <dbReference type="NCBI Taxonomy" id="7168"/>
    <lineage>
        <taxon>Eukaryota</taxon>
        <taxon>Metazoa</taxon>
        <taxon>Ecdysozoa</taxon>
        <taxon>Arthropoda</taxon>
        <taxon>Hexapoda</taxon>
        <taxon>Insecta</taxon>
        <taxon>Pterygota</taxon>
        <taxon>Neoptera</taxon>
        <taxon>Endopterygota</taxon>
        <taxon>Diptera</taxon>
        <taxon>Nematocera</taxon>
        <taxon>Culicoidea</taxon>
        <taxon>Culicidae</taxon>
        <taxon>Anophelinae</taxon>
        <taxon>Anopheles</taxon>
    </lineage>
</organism>